<keyword evidence="1" id="KW-1185">Reference proteome</keyword>
<dbReference type="Proteomes" id="UP000790787">
    <property type="component" value="Chromosome 7"/>
</dbReference>
<reference evidence="1" key="1">
    <citation type="journal article" date="2014" name="Nat. Commun.">
        <title>The tobacco genome sequence and its comparison with those of tomato and potato.</title>
        <authorList>
            <person name="Sierro N."/>
            <person name="Battey J.N."/>
            <person name="Ouadi S."/>
            <person name="Bakaher N."/>
            <person name="Bovet L."/>
            <person name="Willig A."/>
            <person name="Goepfert S."/>
            <person name="Peitsch M.C."/>
            <person name="Ivanov N.V."/>
        </authorList>
    </citation>
    <scope>NUCLEOTIDE SEQUENCE [LARGE SCALE GENOMIC DNA]</scope>
</reference>
<name>A0AC58RPQ9_TOBAC</name>
<gene>
    <name evidence="2" type="primary">LOC142162261</name>
</gene>
<dbReference type="RefSeq" id="XP_075074693.1">
    <property type="nucleotide sequence ID" value="XM_075218592.1"/>
</dbReference>
<evidence type="ECO:0000313" key="2">
    <source>
        <dbReference type="RefSeq" id="XP_075074693.1"/>
    </source>
</evidence>
<accession>A0AC58RPQ9</accession>
<evidence type="ECO:0000313" key="1">
    <source>
        <dbReference type="Proteomes" id="UP000790787"/>
    </source>
</evidence>
<organism evidence="1 2">
    <name type="scientific">Nicotiana tabacum</name>
    <name type="common">Common tobacco</name>
    <dbReference type="NCBI Taxonomy" id="4097"/>
    <lineage>
        <taxon>Eukaryota</taxon>
        <taxon>Viridiplantae</taxon>
        <taxon>Streptophyta</taxon>
        <taxon>Embryophyta</taxon>
        <taxon>Tracheophyta</taxon>
        <taxon>Spermatophyta</taxon>
        <taxon>Magnoliopsida</taxon>
        <taxon>eudicotyledons</taxon>
        <taxon>Gunneridae</taxon>
        <taxon>Pentapetalae</taxon>
        <taxon>asterids</taxon>
        <taxon>lamiids</taxon>
        <taxon>Solanales</taxon>
        <taxon>Solanaceae</taxon>
        <taxon>Nicotianoideae</taxon>
        <taxon>Nicotianeae</taxon>
        <taxon>Nicotiana</taxon>
    </lineage>
</organism>
<proteinExistence type="predicted"/>
<sequence>MCDASGVVIGEVLGQRHNTILHPVIYPSKTLNGAQMNYTVTEQEHLDTVIWWCIPEDEVMPILKACNDSPVGDHHGGNRTAAKVAILSDGGSHFYNNAFTGLLERYGIKHKVATSYHPQSTGQVEVSNREIKNILAKTVNANKTDWSRKLYDALWAYRTLFKTHIGTSPYWLVFGKMCHLLVELEHKALWSLKKLNLDWANAANPRMTQLNEMEEFRHHAYESASMYKERIKFVHEKKILKLEFNFGDLVLLFNSRLKLFPGKLKSKWSGPFKVVSVSPYNAIELESEDGTQTFKVNGQ</sequence>
<reference evidence="2" key="2">
    <citation type="submission" date="2025-08" db="UniProtKB">
        <authorList>
            <consortium name="RefSeq"/>
        </authorList>
    </citation>
    <scope>IDENTIFICATION</scope>
    <source>
        <tissue evidence="2">Leaf</tissue>
    </source>
</reference>
<protein>
    <submittedName>
        <fullName evidence="2">Uncharacterized protein LOC142162261</fullName>
    </submittedName>
</protein>